<dbReference type="Proteomes" id="UP001596989">
    <property type="component" value="Unassembled WGS sequence"/>
</dbReference>
<sequence length="48" mass="5348">MTRDSLNVDTHEFGKHSVTDHLTTDEIIGQIAANAGLELEPDKRVDTR</sequence>
<comment type="caution">
    <text evidence="1">The sequence shown here is derived from an EMBL/GenBank/DDBJ whole genome shotgun (WGS) entry which is preliminary data.</text>
</comment>
<reference evidence="2" key="1">
    <citation type="journal article" date="2019" name="Int. J. Syst. Evol. Microbiol.">
        <title>The Global Catalogue of Microorganisms (GCM) 10K type strain sequencing project: providing services to taxonomists for standard genome sequencing and annotation.</title>
        <authorList>
            <consortium name="The Broad Institute Genomics Platform"/>
            <consortium name="The Broad Institute Genome Sequencing Center for Infectious Disease"/>
            <person name="Wu L."/>
            <person name="Ma J."/>
        </authorList>
    </citation>
    <scope>NUCLEOTIDE SEQUENCE [LARGE SCALE GENOMIC DNA]</scope>
    <source>
        <strain evidence="2">CCUG 59129</strain>
    </source>
</reference>
<evidence type="ECO:0000313" key="1">
    <source>
        <dbReference type="EMBL" id="MFD0960089.1"/>
    </source>
</evidence>
<proteinExistence type="predicted"/>
<name>A0ABW3HRA8_9BACL</name>
<gene>
    <name evidence="1" type="ORF">ACFQ2I_11855</name>
</gene>
<protein>
    <submittedName>
        <fullName evidence="1">Uncharacterized protein</fullName>
    </submittedName>
</protein>
<dbReference type="EMBL" id="JBHTJZ010000012">
    <property type="protein sequence ID" value="MFD0960089.1"/>
    <property type="molecule type" value="Genomic_DNA"/>
</dbReference>
<accession>A0ABW3HRA8</accession>
<organism evidence="1 2">
    <name type="scientific">Paenibacillus chungangensis</name>
    <dbReference type="NCBI Taxonomy" id="696535"/>
    <lineage>
        <taxon>Bacteria</taxon>
        <taxon>Bacillati</taxon>
        <taxon>Bacillota</taxon>
        <taxon>Bacilli</taxon>
        <taxon>Bacillales</taxon>
        <taxon>Paenibacillaceae</taxon>
        <taxon>Paenibacillus</taxon>
    </lineage>
</organism>
<keyword evidence="2" id="KW-1185">Reference proteome</keyword>
<dbReference type="RefSeq" id="WP_377564427.1">
    <property type="nucleotide sequence ID" value="NZ_JBHTJZ010000012.1"/>
</dbReference>
<evidence type="ECO:0000313" key="2">
    <source>
        <dbReference type="Proteomes" id="UP001596989"/>
    </source>
</evidence>